<gene>
    <name evidence="3" type="ORF">SEVIR_5G119000v2</name>
</gene>
<dbReference type="FunFam" id="3.30.110.20:FF:000005">
    <property type="entry name" value="Uncharacterized protein At2g34160"/>
    <property type="match status" value="1"/>
</dbReference>
<feature type="compositionally biased region" description="Gly residues" evidence="1">
    <location>
        <begin position="24"/>
        <end position="38"/>
    </location>
</feature>
<dbReference type="Pfam" id="PF01918">
    <property type="entry name" value="Alba"/>
    <property type="match status" value="1"/>
</dbReference>
<dbReference type="Proteomes" id="UP000298652">
    <property type="component" value="Chromosome 5"/>
</dbReference>
<dbReference type="InterPro" id="IPR014560">
    <property type="entry name" value="UCP030333_Alba"/>
</dbReference>
<dbReference type="Gene3D" id="3.30.110.20">
    <property type="entry name" value="Alba-like domain"/>
    <property type="match status" value="1"/>
</dbReference>
<dbReference type="PANTHER" id="PTHR31947:SF14">
    <property type="entry name" value="OS01G0173100 PROTEIN"/>
    <property type="match status" value="1"/>
</dbReference>
<sequence>MVVEEITEGVKNLSVAGDAAASGAGNGGEGQKRGGSGGSSNRIQVSNTKKPLFFYVNLAKRYMQQHGDVELSALGMAIATVVTVAEILKNNGFAIEKKIRTSTVEINDESRGRPFQKAKIEIVLGKSDKFDELMAAAAEERGEVKDGEEQQA</sequence>
<feature type="domain" description="DNA/RNA-binding protein Alba-like" evidence="2">
    <location>
        <begin position="41"/>
        <end position="92"/>
    </location>
</feature>
<protein>
    <recommendedName>
        <fullName evidence="2">DNA/RNA-binding protein Alba-like domain-containing protein</fullName>
    </recommendedName>
</protein>
<dbReference type="PANTHER" id="PTHR31947">
    <property type="entry name" value="DNA/RNA-BINDING PROTEIN ALBA 3"/>
    <property type="match status" value="1"/>
</dbReference>
<dbReference type="AlphaFoldDB" id="A0A4U6URT2"/>
<feature type="region of interest" description="Disordered" evidence="1">
    <location>
        <begin position="21"/>
        <end position="44"/>
    </location>
</feature>
<keyword evidence="4" id="KW-1185">Reference proteome</keyword>
<dbReference type="InterPro" id="IPR036882">
    <property type="entry name" value="Alba-like_dom_sf"/>
</dbReference>
<dbReference type="GO" id="GO:0003723">
    <property type="term" value="F:RNA binding"/>
    <property type="evidence" value="ECO:0007669"/>
    <property type="project" value="TreeGrafter"/>
</dbReference>
<evidence type="ECO:0000313" key="4">
    <source>
        <dbReference type="Proteomes" id="UP000298652"/>
    </source>
</evidence>
<dbReference type="Gramene" id="TKW13707">
    <property type="protein sequence ID" value="TKW13707"/>
    <property type="gene ID" value="SEVIR_5G119000v2"/>
</dbReference>
<evidence type="ECO:0000259" key="2">
    <source>
        <dbReference type="Pfam" id="PF01918"/>
    </source>
</evidence>
<reference evidence="3" key="1">
    <citation type="submission" date="2019-03" db="EMBL/GenBank/DDBJ databases">
        <title>WGS assembly of Setaria viridis.</title>
        <authorList>
            <person name="Huang P."/>
            <person name="Jenkins J."/>
            <person name="Grimwood J."/>
            <person name="Barry K."/>
            <person name="Healey A."/>
            <person name="Mamidi S."/>
            <person name="Sreedasyam A."/>
            <person name="Shu S."/>
            <person name="Feldman M."/>
            <person name="Wu J."/>
            <person name="Yu Y."/>
            <person name="Chen C."/>
            <person name="Johnson J."/>
            <person name="Rokhsar D."/>
            <person name="Baxter I."/>
            <person name="Schmutz J."/>
            <person name="Brutnell T."/>
            <person name="Kellogg E."/>
        </authorList>
    </citation>
    <scope>NUCLEOTIDE SEQUENCE [LARGE SCALE GENOMIC DNA]</scope>
</reference>
<dbReference type="PIRSF" id="PIRSF030333">
    <property type="entry name" value="UCP030333_Alba"/>
    <property type="match status" value="1"/>
</dbReference>
<dbReference type="SUPFAM" id="SSF82704">
    <property type="entry name" value="AlbA-like"/>
    <property type="match status" value="1"/>
</dbReference>
<proteinExistence type="predicted"/>
<evidence type="ECO:0000256" key="1">
    <source>
        <dbReference type="SAM" id="MobiDB-lite"/>
    </source>
</evidence>
<accession>A0A4U6URT2</accession>
<dbReference type="EMBL" id="CM016556">
    <property type="protein sequence ID" value="TKW13707.1"/>
    <property type="molecule type" value="Genomic_DNA"/>
</dbReference>
<evidence type="ECO:0000313" key="3">
    <source>
        <dbReference type="EMBL" id="TKW13707.1"/>
    </source>
</evidence>
<organism evidence="3 4">
    <name type="scientific">Setaria viridis</name>
    <name type="common">Green bristlegrass</name>
    <name type="synonym">Setaria italica subsp. viridis</name>
    <dbReference type="NCBI Taxonomy" id="4556"/>
    <lineage>
        <taxon>Eukaryota</taxon>
        <taxon>Viridiplantae</taxon>
        <taxon>Streptophyta</taxon>
        <taxon>Embryophyta</taxon>
        <taxon>Tracheophyta</taxon>
        <taxon>Spermatophyta</taxon>
        <taxon>Magnoliopsida</taxon>
        <taxon>Liliopsida</taxon>
        <taxon>Poales</taxon>
        <taxon>Poaceae</taxon>
        <taxon>PACMAD clade</taxon>
        <taxon>Panicoideae</taxon>
        <taxon>Panicodae</taxon>
        <taxon>Paniceae</taxon>
        <taxon>Cenchrinae</taxon>
        <taxon>Setaria</taxon>
    </lineage>
</organism>
<name>A0A4U6URT2_SETVI</name>
<dbReference type="OMA" id="AKVRYMQ"/>
<dbReference type="GO" id="GO:0005634">
    <property type="term" value="C:nucleus"/>
    <property type="evidence" value="ECO:0007669"/>
    <property type="project" value="TreeGrafter"/>
</dbReference>
<dbReference type="InterPro" id="IPR002775">
    <property type="entry name" value="DNA/RNA-bd_Alba-like"/>
</dbReference>